<dbReference type="RefSeq" id="XP_040779474.1">
    <property type="nucleotide sequence ID" value="XM_040925470.1"/>
</dbReference>
<name>A0A9P5CRQ8_CRYP1</name>
<gene>
    <name evidence="2" type="ORF">M406DRAFT_71510</name>
</gene>
<evidence type="ECO:0000256" key="1">
    <source>
        <dbReference type="SAM" id="MobiDB-lite"/>
    </source>
</evidence>
<dbReference type="EMBL" id="MU032345">
    <property type="protein sequence ID" value="KAF3768513.1"/>
    <property type="molecule type" value="Genomic_DNA"/>
</dbReference>
<evidence type="ECO:0000313" key="3">
    <source>
        <dbReference type="Proteomes" id="UP000803844"/>
    </source>
</evidence>
<dbReference type="GeneID" id="63842599"/>
<dbReference type="Proteomes" id="UP000803844">
    <property type="component" value="Unassembled WGS sequence"/>
</dbReference>
<protein>
    <submittedName>
        <fullName evidence="2">Uncharacterized protein</fullName>
    </submittedName>
</protein>
<proteinExistence type="predicted"/>
<keyword evidence="3" id="KW-1185">Reference proteome</keyword>
<dbReference type="AlphaFoldDB" id="A0A9P5CRQ8"/>
<organism evidence="2 3">
    <name type="scientific">Cryphonectria parasitica (strain ATCC 38755 / EP155)</name>
    <dbReference type="NCBI Taxonomy" id="660469"/>
    <lineage>
        <taxon>Eukaryota</taxon>
        <taxon>Fungi</taxon>
        <taxon>Dikarya</taxon>
        <taxon>Ascomycota</taxon>
        <taxon>Pezizomycotina</taxon>
        <taxon>Sordariomycetes</taxon>
        <taxon>Sordariomycetidae</taxon>
        <taxon>Diaporthales</taxon>
        <taxon>Cryphonectriaceae</taxon>
        <taxon>Cryphonectria-Endothia species complex</taxon>
        <taxon>Cryphonectria</taxon>
    </lineage>
</organism>
<evidence type="ECO:0000313" key="2">
    <source>
        <dbReference type="EMBL" id="KAF3768513.1"/>
    </source>
</evidence>
<reference evidence="2" key="1">
    <citation type="journal article" date="2020" name="Phytopathology">
        <title>Genome sequence of the chestnut blight fungus Cryphonectria parasitica EP155: A fundamental resource for an archetypical invasive plant pathogen.</title>
        <authorList>
            <person name="Crouch J.A."/>
            <person name="Dawe A."/>
            <person name="Aerts A."/>
            <person name="Barry K."/>
            <person name="Churchill A.C.L."/>
            <person name="Grimwood J."/>
            <person name="Hillman B."/>
            <person name="Milgroom M.G."/>
            <person name="Pangilinan J."/>
            <person name="Smith M."/>
            <person name="Salamov A."/>
            <person name="Schmutz J."/>
            <person name="Yadav J."/>
            <person name="Grigoriev I.V."/>
            <person name="Nuss D."/>
        </authorList>
    </citation>
    <scope>NUCLEOTIDE SEQUENCE</scope>
    <source>
        <strain evidence="2">EP155</strain>
    </source>
</reference>
<sequence length="340" mass="36464">MHSASQSTESSAAQLCGADTHLPSNNFSVLSYNKARDGVLIPTTRASHTYSIADGAGCKRRGRENEAYDAQGGAEGGGSSQPRKRARAKNYIDGTPNSQLPVKYDAITPADVMLDSAGGWAGDGAKPAGVHHVSGSSSSSDIEMLSSEAVVEQYSGFLQGTQYRDFAYEYTNPQIGTPLPGHQPLAEAAATTMHAGSPQSMCNHSLLLSQVGTPLPLPPPTTVQQIRFSCPAPSPFRYPWDTGIPTPRFGDDRRLLNRVNCFDTPPGTPLQDIAAAASHGERAWDKMVGCKCDMYDEDCAMVDGLFDTEHDCEMACQEEVDLRDVDINMDGGDKDIDMLL</sequence>
<feature type="region of interest" description="Disordered" evidence="1">
    <location>
        <begin position="64"/>
        <end position="85"/>
    </location>
</feature>
<comment type="caution">
    <text evidence="2">The sequence shown here is derived from an EMBL/GenBank/DDBJ whole genome shotgun (WGS) entry which is preliminary data.</text>
</comment>
<accession>A0A9P5CRQ8</accession>